<keyword evidence="3" id="KW-1185">Reference proteome</keyword>
<organism evidence="2 3">
    <name type="scientific">Glarea lozoyensis (strain ATCC 74030 / MF5533)</name>
    <dbReference type="NCBI Taxonomy" id="1104152"/>
    <lineage>
        <taxon>Eukaryota</taxon>
        <taxon>Fungi</taxon>
        <taxon>Dikarya</taxon>
        <taxon>Ascomycota</taxon>
        <taxon>Pezizomycotina</taxon>
        <taxon>Leotiomycetes</taxon>
        <taxon>Helotiales</taxon>
        <taxon>Helotiaceae</taxon>
        <taxon>Glarea</taxon>
    </lineage>
</organism>
<proteinExistence type="predicted"/>
<dbReference type="AlphaFoldDB" id="H0EPH9"/>
<dbReference type="Proteomes" id="UP000005446">
    <property type="component" value="Unassembled WGS sequence"/>
</dbReference>
<accession>H0EPH9</accession>
<protein>
    <submittedName>
        <fullName evidence="2">Uncharacterized protein</fullName>
    </submittedName>
</protein>
<evidence type="ECO:0000313" key="3">
    <source>
        <dbReference type="Proteomes" id="UP000005446"/>
    </source>
</evidence>
<dbReference type="InParanoid" id="H0EPH9"/>
<gene>
    <name evidence="2" type="ORF">M7I_4558</name>
</gene>
<name>H0EPH9_GLAL7</name>
<keyword evidence="1" id="KW-0472">Membrane</keyword>
<keyword evidence="1" id="KW-1133">Transmembrane helix</keyword>
<reference evidence="2 3" key="1">
    <citation type="journal article" date="2012" name="Eukaryot. Cell">
        <title>Genome sequence of the fungus Glarea lozoyensis: the first genome sequence of a species from the Helotiaceae family.</title>
        <authorList>
            <person name="Youssar L."/>
            <person name="Gruening B.A."/>
            <person name="Erxleben A."/>
            <person name="Guenther S."/>
            <person name="Huettel W."/>
        </authorList>
    </citation>
    <scope>NUCLEOTIDE SEQUENCE [LARGE SCALE GENOMIC DNA]</scope>
    <source>
        <strain evidence="3">ATCC 74030 / MF5533</strain>
    </source>
</reference>
<keyword evidence="1" id="KW-0812">Transmembrane</keyword>
<dbReference type="EMBL" id="AGUE01000112">
    <property type="protein sequence ID" value="EHK99547.1"/>
    <property type="molecule type" value="Genomic_DNA"/>
</dbReference>
<dbReference type="HOGENOM" id="CLU_1806352_0_0_1"/>
<evidence type="ECO:0000313" key="2">
    <source>
        <dbReference type="EMBL" id="EHK99547.1"/>
    </source>
</evidence>
<comment type="caution">
    <text evidence="2">The sequence shown here is derived from an EMBL/GenBank/DDBJ whole genome shotgun (WGS) entry which is preliminary data.</text>
</comment>
<sequence length="143" mass="16547">MRFAFYRFIIIIHVVINFVSAIIIFCCVILRQGRGSIVWLVVIVGRGLILHHLNHLKYICNSSEGMQTNIHGERIVNDGKAVVHQESPVHAVNISQPHQIDKLQEIQIQFRVLDSRYGIESLDELREWDQRKPILPIFGEEVL</sequence>
<evidence type="ECO:0000256" key="1">
    <source>
        <dbReference type="SAM" id="Phobius"/>
    </source>
</evidence>
<feature type="transmembrane region" description="Helical" evidence="1">
    <location>
        <begin position="6"/>
        <end position="30"/>
    </location>
</feature>